<dbReference type="OMA" id="CPWHREN"/>
<dbReference type="Bgee" id="ENSGGOG00000044223">
    <property type="expression patterns" value="Expressed in heart and 6 other cell types or tissues"/>
</dbReference>
<proteinExistence type="predicted"/>
<dbReference type="EMBL" id="CABD030021247">
    <property type="status" value="NOT_ANNOTATED_CDS"/>
    <property type="molecule type" value="Genomic_DNA"/>
</dbReference>
<protein>
    <submittedName>
        <fullName evidence="2">Uncharacterized protein</fullName>
    </submittedName>
</protein>
<dbReference type="InParanoid" id="A0A2I2ZV63"/>
<reference evidence="3" key="1">
    <citation type="submission" date="2011-05" db="EMBL/GenBank/DDBJ databases">
        <title>Insights into the evolution of the great apes provided by the gorilla genome.</title>
        <authorList>
            <person name="Scally A."/>
        </authorList>
    </citation>
    <scope>NUCLEOTIDE SEQUENCE [LARGE SCALE GENOMIC DNA]</scope>
</reference>
<name>A0A2I2ZV63_GORGO</name>
<evidence type="ECO:0000256" key="1">
    <source>
        <dbReference type="SAM" id="MobiDB-lite"/>
    </source>
</evidence>
<keyword evidence="3" id="KW-1185">Reference proteome</keyword>
<reference evidence="2" key="4">
    <citation type="submission" date="2025-09" db="UniProtKB">
        <authorList>
            <consortium name="Ensembl"/>
        </authorList>
    </citation>
    <scope>IDENTIFICATION</scope>
</reference>
<dbReference type="Proteomes" id="UP000001519">
    <property type="component" value="Chromosome 3"/>
</dbReference>
<feature type="region of interest" description="Disordered" evidence="1">
    <location>
        <begin position="106"/>
        <end position="128"/>
    </location>
</feature>
<reference evidence="2" key="3">
    <citation type="submission" date="2025-08" db="UniProtKB">
        <authorList>
            <consortium name="Ensembl"/>
        </authorList>
    </citation>
    <scope>IDENTIFICATION</scope>
</reference>
<organism evidence="2 3">
    <name type="scientific">Gorilla gorilla gorilla</name>
    <name type="common">Western lowland gorilla</name>
    <dbReference type="NCBI Taxonomy" id="9595"/>
    <lineage>
        <taxon>Eukaryota</taxon>
        <taxon>Metazoa</taxon>
        <taxon>Chordata</taxon>
        <taxon>Craniata</taxon>
        <taxon>Vertebrata</taxon>
        <taxon>Euteleostomi</taxon>
        <taxon>Mammalia</taxon>
        <taxon>Eutheria</taxon>
        <taxon>Euarchontoglires</taxon>
        <taxon>Primates</taxon>
        <taxon>Haplorrhini</taxon>
        <taxon>Catarrhini</taxon>
        <taxon>Hominidae</taxon>
        <taxon>Gorilla</taxon>
    </lineage>
</organism>
<evidence type="ECO:0000313" key="3">
    <source>
        <dbReference type="Proteomes" id="UP000001519"/>
    </source>
</evidence>
<sequence length="128" mass="14436">MRYCRGPTKDWVTYEWRLWTPPSTWAEDVLFSNLSSPEYIMALKKGRGQMWVAGPGPAPLPMSQLPKLTGLGSSSWHQCPGMSVGCQQSGACPWHRENPYRDISLAGSHRKRSIHQGPQWWQPGESPS</sequence>
<dbReference type="GeneTree" id="ENSGT00910000146976"/>
<dbReference type="Ensembl" id="ENSGGOT00000045136.1">
    <property type="protein sequence ID" value="ENSGGOP00000051130.1"/>
    <property type="gene ID" value="ENSGGOG00000044223.1"/>
</dbReference>
<accession>A0A2I2ZV63</accession>
<evidence type="ECO:0000313" key="2">
    <source>
        <dbReference type="Ensembl" id="ENSGGOP00000051130.1"/>
    </source>
</evidence>
<dbReference type="AlphaFoldDB" id="A0A2I2ZV63"/>
<reference evidence="2 3" key="2">
    <citation type="journal article" date="2012" name="Nature">
        <title>Insights into hominid evolution from the gorilla genome sequence.</title>
        <authorList>
            <person name="Scally A."/>
            <person name="Dutheil J.Y."/>
            <person name="Hillier L.W."/>
            <person name="Jordan G.E."/>
            <person name="Goodhead I."/>
            <person name="Herrero J."/>
            <person name="Hobolth A."/>
            <person name="Lappalainen T."/>
            <person name="Mailund T."/>
            <person name="Marques-Bonet T."/>
            <person name="McCarthy S."/>
            <person name="Montgomery S.H."/>
            <person name="Schwalie P.C."/>
            <person name="Tang Y.A."/>
            <person name="Ward M.C."/>
            <person name="Xue Y."/>
            <person name="Yngvadottir B."/>
            <person name="Alkan C."/>
            <person name="Andersen L.N."/>
            <person name="Ayub Q."/>
            <person name="Ball E.V."/>
            <person name="Beal K."/>
            <person name="Bradley B.J."/>
            <person name="Chen Y."/>
            <person name="Clee C.M."/>
            <person name="Fitzgerald S."/>
            <person name="Graves T.A."/>
            <person name="Gu Y."/>
            <person name="Heath P."/>
            <person name="Heger A."/>
            <person name="Karakoc E."/>
            <person name="Kolb-Kokocinski A."/>
            <person name="Laird G.K."/>
            <person name="Lunter G."/>
            <person name="Meader S."/>
            <person name="Mort M."/>
            <person name="Mullikin J.C."/>
            <person name="Munch K."/>
            <person name="O'Connor T.D."/>
            <person name="Phillips A.D."/>
            <person name="Prado-Martinez J."/>
            <person name="Rogers A.S."/>
            <person name="Sajjadian S."/>
            <person name="Schmidt D."/>
            <person name="Shaw K."/>
            <person name="Simpson J.T."/>
            <person name="Stenson P.D."/>
            <person name="Turner D.J."/>
            <person name="Vigilant L."/>
            <person name="Vilella A.J."/>
            <person name="Whitener W."/>
            <person name="Zhu B."/>
            <person name="Cooper D.N."/>
            <person name="de Jong P."/>
            <person name="Dermitzakis E.T."/>
            <person name="Eichler E.E."/>
            <person name="Flicek P."/>
            <person name="Goldman N."/>
            <person name="Mundy N.I."/>
            <person name="Ning Z."/>
            <person name="Odom D.T."/>
            <person name="Ponting C.P."/>
            <person name="Quail M.A."/>
            <person name="Ryder O.A."/>
            <person name="Searle S.M."/>
            <person name="Warren W.C."/>
            <person name="Wilson R.K."/>
            <person name="Schierup M.H."/>
            <person name="Rogers J."/>
            <person name="Tyler-Smith C."/>
            <person name="Durbin R."/>
        </authorList>
    </citation>
    <scope>NUCLEOTIDE SEQUENCE [LARGE SCALE GENOMIC DNA]</scope>
</reference>